<evidence type="ECO:0000313" key="5">
    <source>
        <dbReference type="Proteomes" id="UP001634393"/>
    </source>
</evidence>
<feature type="repeat" description="PPR" evidence="3">
    <location>
        <begin position="390"/>
        <end position="420"/>
    </location>
</feature>
<dbReference type="AlphaFoldDB" id="A0ABD3S340"/>
<proteinExistence type="inferred from homology"/>
<evidence type="ECO:0000256" key="2">
    <source>
        <dbReference type="ARBA" id="ARBA00061659"/>
    </source>
</evidence>
<dbReference type="Pfam" id="PF13041">
    <property type="entry name" value="PPR_2"/>
    <property type="match status" value="1"/>
</dbReference>
<dbReference type="PROSITE" id="PS51375">
    <property type="entry name" value="PPR"/>
    <property type="match status" value="5"/>
</dbReference>
<dbReference type="NCBIfam" id="TIGR00756">
    <property type="entry name" value="PPR"/>
    <property type="match status" value="6"/>
</dbReference>
<dbReference type="Pfam" id="PF01535">
    <property type="entry name" value="PPR"/>
    <property type="match status" value="7"/>
</dbReference>
<dbReference type="FunFam" id="1.25.40.10:FF:000968">
    <property type="entry name" value="Pentatricopeptide repeat-containing protein, mitochondrial"/>
    <property type="match status" value="1"/>
</dbReference>
<keyword evidence="1" id="KW-0677">Repeat</keyword>
<evidence type="ECO:0000256" key="1">
    <source>
        <dbReference type="ARBA" id="ARBA00022737"/>
    </source>
</evidence>
<dbReference type="InterPro" id="IPR046960">
    <property type="entry name" value="PPR_At4g14850-like_plant"/>
</dbReference>
<dbReference type="Pfam" id="PF20431">
    <property type="entry name" value="E_motif"/>
    <property type="match status" value="1"/>
</dbReference>
<dbReference type="FunFam" id="1.25.40.10:FF:000381">
    <property type="entry name" value="Pentatricopeptide repeat-containing protein"/>
    <property type="match status" value="1"/>
</dbReference>
<dbReference type="InterPro" id="IPR046848">
    <property type="entry name" value="E_motif"/>
</dbReference>
<dbReference type="GO" id="GO:0009451">
    <property type="term" value="P:RNA modification"/>
    <property type="evidence" value="ECO:0007669"/>
    <property type="project" value="UniProtKB-ARBA"/>
</dbReference>
<evidence type="ECO:0008006" key="6">
    <source>
        <dbReference type="Google" id="ProtNLM"/>
    </source>
</evidence>
<feature type="repeat" description="PPR" evidence="3">
    <location>
        <begin position="116"/>
        <end position="150"/>
    </location>
</feature>
<evidence type="ECO:0000313" key="4">
    <source>
        <dbReference type="EMBL" id="KAL3818818.1"/>
    </source>
</evidence>
<dbReference type="EMBL" id="JBJXBP010000007">
    <property type="protein sequence ID" value="KAL3818818.1"/>
    <property type="molecule type" value="Genomic_DNA"/>
</dbReference>
<accession>A0ABD3S340</accession>
<dbReference type="Proteomes" id="UP001634393">
    <property type="component" value="Unassembled WGS sequence"/>
</dbReference>
<reference evidence="4 5" key="1">
    <citation type="submission" date="2024-12" db="EMBL/GenBank/DDBJ databases">
        <title>The unique morphological basis and parallel evolutionary history of personate flowers in Penstemon.</title>
        <authorList>
            <person name="Depatie T.H."/>
            <person name="Wessinger C.A."/>
        </authorList>
    </citation>
    <scope>NUCLEOTIDE SEQUENCE [LARGE SCALE GENOMIC DNA]</scope>
    <source>
        <strain evidence="4">WTNN_2</strain>
        <tissue evidence="4">Leaf</tissue>
    </source>
</reference>
<sequence>MVATSHVFPLLDQLTAKWNSNIRQALKQGNAHRTLLLFCQMKQQSQSQPNNLTFPFVAKACANLSNLKFSQIIHAQIVKTPYISDIYVQTALIDMYVKCGRMEYAHYLFDGMSERDVASWNTIIMGFAQLGFFDRVSSLFNRLRVEEITPDAVTLLGLTHLVSGMKDVRLLSGVHCFGFKSGFGDDVSVSNTWISSYAKCGDLCSAEMVFCSVPSDSLTVVSWNAMISGCACDEESMKAVGVYKRMLWYEYKPDLSTILNLLSSFAQPNFLHYGTLIHAHGVKLGCDSGITLLNTLISMYSKCGDINSARYIFDCMKERTCVTWTVMIGGYSERGDLDEALSLFHAMEATGEITDLVTVIHMLAACGKVGALETGKWIDNYTISSGLKSNLTVCNALLDMYMKCGSLRDAQELFLNMKQKTVVSWTTMIAGFALNGKCQESSDCFNQMLKKGLEPNRITFVAVLQACTHGGYLDRGKEIFRMMTQVFRINPGLDHYACMTDLLGRQGKLKEALKFILDMPVKPDAGIWGALLGACKIHKNLEIGEYAASRLFQLEPFSAAPYVEMANIYASVKEWEGVASMRMEMKNKNVTKCPGQSVVQVNGKCHLFTVEDRCHSEGFEIFEILDSLVLQLKDEVDYFCNPNEILL</sequence>
<feature type="repeat" description="PPR" evidence="3">
    <location>
        <begin position="320"/>
        <end position="354"/>
    </location>
</feature>
<feature type="repeat" description="PPR" evidence="3">
    <location>
        <begin position="219"/>
        <end position="253"/>
    </location>
</feature>
<comment type="similarity">
    <text evidence="2">Belongs to the PPR family. PCMP-E subfamily.</text>
</comment>
<dbReference type="PANTHER" id="PTHR24015">
    <property type="entry name" value="OS07G0578800 PROTEIN-RELATED"/>
    <property type="match status" value="1"/>
</dbReference>
<gene>
    <name evidence="4" type="ORF">ACJIZ3_004723</name>
</gene>
<name>A0ABD3S340_9LAMI</name>
<organism evidence="4 5">
    <name type="scientific">Penstemon smallii</name>
    <dbReference type="NCBI Taxonomy" id="265156"/>
    <lineage>
        <taxon>Eukaryota</taxon>
        <taxon>Viridiplantae</taxon>
        <taxon>Streptophyta</taxon>
        <taxon>Embryophyta</taxon>
        <taxon>Tracheophyta</taxon>
        <taxon>Spermatophyta</taxon>
        <taxon>Magnoliopsida</taxon>
        <taxon>eudicotyledons</taxon>
        <taxon>Gunneridae</taxon>
        <taxon>Pentapetalae</taxon>
        <taxon>asterids</taxon>
        <taxon>lamiids</taxon>
        <taxon>Lamiales</taxon>
        <taxon>Plantaginaceae</taxon>
        <taxon>Cheloneae</taxon>
        <taxon>Penstemon</taxon>
    </lineage>
</organism>
<dbReference type="InterPro" id="IPR002885">
    <property type="entry name" value="PPR_rpt"/>
</dbReference>
<dbReference type="InterPro" id="IPR011990">
    <property type="entry name" value="TPR-like_helical_dom_sf"/>
</dbReference>
<dbReference type="FunFam" id="1.25.40.10:FF:000031">
    <property type="entry name" value="Pentatricopeptide repeat-containing protein mitochondrial"/>
    <property type="match status" value="1"/>
</dbReference>
<dbReference type="PANTHER" id="PTHR24015:SF1993">
    <property type="entry name" value="PENTATRICOPEPTIDE REPEAT-CONTAINING PROTEIN"/>
    <property type="match status" value="1"/>
</dbReference>
<evidence type="ECO:0000256" key="3">
    <source>
        <dbReference type="PROSITE-ProRule" id="PRU00708"/>
    </source>
</evidence>
<dbReference type="FunFam" id="1.25.40.10:FF:000280">
    <property type="entry name" value="Pentatricopeptide repeat-containing protein"/>
    <property type="match status" value="1"/>
</dbReference>
<protein>
    <recommendedName>
        <fullName evidence="6">Pentatricopeptide repeat-containing protein</fullName>
    </recommendedName>
</protein>
<comment type="caution">
    <text evidence="4">The sequence shown here is derived from an EMBL/GenBank/DDBJ whole genome shotgun (WGS) entry which is preliminary data.</text>
</comment>
<dbReference type="Gene3D" id="1.25.40.10">
    <property type="entry name" value="Tetratricopeptide repeat domain"/>
    <property type="match status" value="4"/>
</dbReference>
<feature type="repeat" description="PPR" evidence="3">
    <location>
        <begin position="421"/>
        <end position="455"/>
    </location>
</feature>
<keyword evidence="5" id="KW-1185">Reference proteome</keyword>